<feature type="region of interest" description="Disordered" evidence="1">
    <location>
        <begin position="1357"/>
        <end position="1379"/>
    </location>
</feature>
<evidence type="ECO:0000313" key="3">
    <source>
        <dbReference type="EMBL" id="KAB0793666.1"/>
    </source>
</evidence>
<evidence type="ECO:0000313" key="4">
    <source>
        <dbReference type="Proteomes" id="UP000327044"/>
    </source>
</evidence>
<feature type="region of interest" description="Disordered" evidence="1">
    <location>
        <begin position="1124"/>
        <end position="1187"/>
    </location>
</feature>
<evidence type="ECO:0000256" key="1">
    <source>
        <dbReference type="SAM" id="MobiDB-lite"/>
    </source>
</evidence>
<dbReference type="InterPro" id="IPR000953">
    <property type="entry name" value="Chromo/chromo_shadow_dom"/>
</dbReference>
<organism evidence="3 4">
    <name type="scientific">Photinus pyralis</name>
    <name type="common">Common eastern firefly</name>
    <name type="synonym">Lampyris pyralis</name>
    <dbReference type="NCBI Taxonomy" id="7054"/>
    <lineage>
        <taxon>Eukaryota</taxon>
        <taxon>Metazoa</taxon>
        <taxon>Ecdysozoa</taxon>
        <taxon>Arthropoda</taxon>
        <taxon>Hexapoda</taxon>
        <taxon>Insecta</taxon>
        <taxon>Pterygota</taxon>
        <taxon>Neoptera</taxon>
        <taxon>Endopterygota</taxon>
        <taxon>Coleoptera</taxon>
        <taxon>Polyphaga</taxon>
        <taxon>Elateriformia</taxon>
        <taxon>Elateroidea</taxon>
        <taxon>Lampyridae</taxon>
        <taxon>Lampyrinae</taxon>
        <taxon>Photinus</taxon>
    </lineage>
</organism>
<evidence type="ECO:0000259" key="2">
    <source>
        <dbReference type="PROSITE" id="PS50013"/>
    </source>
</evidence>
<dbReference type="InParanoid" id="A0A5N4A8K9"/>
<feature type="compositionally biased region" description="Basic and acidic residues" evidence="1">
    <location>
        <begin position="162"/>
        <end position="174"/>
    </location>
</feature>
<proteinExistence type="predicted"/>
<feature type="region of interest" description="Disordered" evidence="1">
    <location>
        <begin position="1322"/>
        <end position="1345"/>
    </location>
</feature>
<feature type="compositionally biased region" description="Basic residues" evidence="1">
    <location>
        <begin position="387"/>
        <end position="416"/>
    </location>
</feature>
<feature type="region of interest" description="Disordered" evidence="1">
    <location>
        <begin position="374"/>
        <end position="606"/>
    </location>
</feature>
<dbReference type="PROSITE" id="PS50013">
    <property type="entry name" value="CHROMO_2"/>
    <property type="match status" value="1"/>
</dbReference>
<feature type="region of interest" description="Disordered" evidence="1">
    <location>
        <begin position="91"/>
        <end position="130"/>
    </location>
</feature>
<feature type="region of interest" description="Disordered" evidence="1">
    <location>
        <begin position="874"/>
        <end position="955"/>
    </location>
</feature>
<feature type="compositionally biased region" description="Basic and acidic residues" evidence="1">
    <location>
        <begin position="559"/>
        <end position="577"/>
    </location>
</feature>
<feature type="compositionally biased region" description="Basic and acidic residues" evidence="1">
    <location>
        <begin position="1146"/>
        <end position="1157"/>
    </location>
</feature>
<feature type="compositionally biased region" description="Polar residues" evidence="1">
    <location>
        <begin position="1493"/>
        <end position="1504"/>
    </location>
</feature>
<feature type="region of interest" description="Disordered" evidence="1">
    <location>
        <begin position="787"/>
        <end position="825"/>
    </location>
</feature>
<feature type="region of interest" description="Disordered" evidence="1">
    <location>
        <begin position="1259"/>
        <end position="1279"/>
    </location>
</feature>
<feature type="compositionally biased region" description="Basic and acidic residues" evidence="1">
    <location>
        <begin position="108"/>
        <end position="123"/>
    </location>
</feature>
<feature type="compositionally biased region" description="Polar residues" evidence="1">
    <location>
        <begin position="1219"/>
        <end position="1233"/>
    </location>
</feature>
<feature type="compositionally biased region" description="Basic and acidic residues" evidence="1">
    <location>
        <begin position="885"/>
        <end position="894"/>
    </location>
</feature>
<feature type="region of interest" description="Disordered" evidence="1">
    <location>
        <begin position="1209"/>
        <end position="1238"/>
    </location>
</feature>
<feature type="compositionally biased region" description="Polar residues" evidence="1">
    <location>
        <begin position="595"/>
        <end position="606"/>
    </location>
</feature>
<feature type="compositionally biased region" description="Low complexity" evidence="1">
    <location>
        <begin position="1553"/>
        <end position="1565"/>
    </location>
</feature>
<sequence>MQIVASMSDEKSAEKQTDDHACDNSPNLTLTTDQTICTNNQSPGAEPSSSPSNMPPTESITPTPNTDNLLDISVPKIALLGKEQAKKRLLAFSASKQSISPNCKRNKSKEEEKTDSDKMEPAKKCKKRLNPTEKAKAVIEEIEEIKKMEHARTYYGPTEQQTKIDARSRSNEWKSHHRKEHRRSRSDEKVRPRSRERSRYPVCWAEFRERRYDQETANGKSAKKIEECLDFRRQFLFETPSLLLHPLTFKDVSGKERIVPILSRRSTKTKPPISFSVTEKVESTPYNRKSVLDYISKPYRDNISKIINTSARPLEKITSKSSIRRWYPQKCFSSIEKETECTVLENSLSLSFLQNYSDEEEQDKDDTKLTEKAVVKGASKTEMPQQKKPKERKHKHKIKKTKKKKEKKEKPKKKVRDKSDKKRKSEENDWVERPETKPPKVDVHNDAQKPKKSESKEKQTKKTPNEITNTEKVDTQDRSRSVEQTVRKRQHKRSSDRHSSSQKQDKLEKKEQSPIPEKKRKEEVLKKIPPHGKDCVKEVKKDNLKEVKVDSGDKPPAQETKEVEDVNAKAPAERELNTPDTDEYYSKWESDDELLNSSTSKQSDLYTDTSGINVSWESDADIPLCKSPVREFYKSESPHKAPVVEDFSPFRDRFINDRRRSRCSLDNPSPPYLEMPLNIRNYRDIQWEAERHNSDRINFRLENDQKCYSLYTEDSWEKDDYMTIKSEEMRLAEDRRSLMEERRQFEIEKRKLEELERERYYLRRSNVEENYNESYQAGEDRYRHKTYHFPKEDDRGSRKVSEILPKSVEHADKRASSEKRKRSRWQSIDVNELESAKVEVPKAEYSNKRNKVIVNDEKAKPEVLENEYEKFLKALNSQTKGTMLNEKKSRSEVKKRSKKVKSSSSSSSSSSSDDSDSSSSSSTTSSSSNSAKKRKEVKKKPVAQKPSVDSVKKVKTKQVFKIEDVERDLFQKEEVNLVEIPLPQVEVPHKPQDKIIPLPVPSPKVDSAVLNSTPSIADQISVMATIAVSPIKHDIPKEKPEPKDSPDPVLIKSDTSKLTKLAIEASVTDSAILPQLKIKKTSSPLMAVSTKSEMDDFNLNNNISVKNEEEVTTTEIVEHKLLPMNEEESVQTISDMPQRNSTSHPKQTEKNLVKRNEVPTNDTESSAKPIILSKPKEGRKKGENFSPVSETYRKLSSHELDHFSIKKCSKTTKERMSSIDKSSNNLLKQSPLSSPLDGFKRSVADSTISDEQLLQSNLVECTESPNLQSASEKSPRRMSLDERINQALGLSEEPKPIATTYSNNANYESQYYAEGFDSYVEEPRKPDTVNKRNQRSLNQSSKPRVLQVGNILQVVPTEDYSEAPAPPKRKTPLQQNKISNSTQKILQVGNMLQIVPTTSFPDSFEPEPEPENDPPPVPSTSTPIKSTFNAEMLIKQKAERRAEKDKRKQERQLKRKEKEKKRKERERRKQLKVKLQTEASIKQALILEDANLSDEQQANESQKPAQWPPIPQIVSNSAYRPSGKGILAQKREEREELFDKRKQVLFSDGIRPGEGTSPSGGEELSSPPPAPRKLPKEKRFKKIKLPKKEKAPKKKKVKVKVIRQSQFDEESEEDTLPPPPPPPGSPPPHIFPARIKEPVFNNIHPNLLASITNPPDTSYPPPAYRPNAPVVVPHHLPLHPPGPPPPVHRHHLPALPMLHHGSFNQSPSIIPHGNHR</sequence>
<feature type="compositionally biased region" description="Basic residues" evidence="1">
    <location>
        <begin position="931"/>
        <end position="942"/>
    </location>
</feature>
<feature type="region of interest" description="Disordered" evidence="1">
    <location>
        <begin position="1492"/>
        <end position="1633"/>
    </location>
</feature>
<dbReference type="EMBL" id="VVIM01000009">
    <property type="protein sequence ID" value="KAB0793666.1"/>
    <property type="molecule type" value="Genomic_DNA"/>
</dbReference>
<feature type="region of interest" description="Disordered" evidence="1">
    <location>
        <begin position="1"/>
        <end position="69"/>
    </location>
</feature>
<feature type="compositionally biased region" description="Basic and acidic residues" evidence="1">
    <location>
        <begin position="8"/>
        <end position="22"/>
    </location>
</feature>
<feature type="region of interest" description="Disordered" evidence="1">
    <location>
        <begin position="840"/>
        <end position="860"/>
    </location>
</feature>
<dbReference type="OrthoDB" id="6779263at2759"/>
<comment type="caution">
    <text evidence="3">The sequence shown here is derived from an EMBL/GenBank/DDBJ whole genome shotgun (WGS) entry which is preliminary data.</text>
</comment>
<feature type="domain" description="Chromo" evidence="2">
    <location>
        <begin position="570"/>
        <end position="644"/>
    </location>
</feature>
<dbReference type="Proteomes" id="UP000327044">
    <property type="component" value="Unassembled WGS sequence"/>
</dbReference>
<feature type="compositionally biased region" description="Basic residues" evidence="1">
    <location>
        <begin position="175"/>
        <end position="184"/>
    </location>
</feature>
<name>A0A5N4A8K9_PHOPY</name>
<feature type="compositionally biased region" description="Basic and acidic residues" evidence="1">
    <location>
        <begin position="1174"/>
        <end position="1183"/>
    </location>
</feature>
<reference evidence="3 4" key="1">
    <citation type="journal article" date="2018" name="Elife">
        <title>Firefly genomes illuminate parallel origins of bioluminescence in beetles.</title>
        <authorList>
            <person name="Fallon T.R."/>
            <person name="Lower S.E."/>
            <person name="Chang C.H."/>
            <person name="Bessho-Uehara M."/>
            <person name="Martin G.J."/>
            <person name="Bewick A.J."/>
            <person name="Behringer M."/>
            <person name="Debat H.J."/>
            <person name="Wong I."/>
            <person name="Day J.C."/>
            <person name="Suvorov A."/>
            <person name="Silva C.J."/>
            <person name="Stanger-Hall K.F."/>
            <person name="Hall D.W."/>
            <person name="Schmitz R.J."/>
            <person name="Nelson D.R."/>
            <person name="Lewis S.M."/>
            <person name="Shigenobu S."/>
            <person name="Bybee S.M."/>
            <person name="Larracuente A.M."/>
            <person name="Oba Y."/>
            <person name="Weng J.K."/>
        </authorList>
    </citation>
    <scope>NUCLEOTIDE SEQUENCE [LARGE SCALE GENOMIC DNA]</scope>
    <source>
        <strain evidence="3">1611_PpyrPB1</strain>
        <tissue evidence="3">Whole body</tissue>
    </source>
</reference>
<feature type="compositionally biased region" description="Basic residues" evidence="1">
    <location>
        <begin position="1453"/>
        <end position="1472"/>
    </location>
</feature>
<feature type="compositionally biased region" description="Basic residues" evidence="1">
    <location>
        <begin position="1573"/>
        <end position="1601"/>
    </location>
</feature>
<accession>A0A5N4A8K9</accession>
<feature type="compositionally biased region" description="Basic and acidic residues" evidence="1">
    <location>
        <begin position="1434"/>
        <end position="1452"/>
    </location>
</feature>
<feature type="compositionally biased region" description="Polar residues" evidence="1">
    <location>
        <begin position="1130"/>
        <end position="1145"/>
    </location>
</feature>
<protein>
    <recommendedName>
        <fullName evidence="2">Chromo domain-containing protein</fullName>
    </recommendedName>
</protein>
<feature type="compositionally biased region" description="Basic and acidic residues" evidence="1">
    <location>
        <begin position="496"/>
        <end position="553"/>
    </location>
</feature>
<feature type="compositionally biased region" description="Low complexity" evidence="1">
    <location>
        <begin position="902"/>
        <end position="930"/>
    </location>
</feature>
<feature type="compositionally biased region" description="Polar residues" evidence="1">
    <location>
        <begin position="1259"/>
        <end position="1272"/>
    </location>
</feature>
<feature type="compositionally biased region" description="Basic and acidic residues" evidence="1">
    <location>
        <begin position="789"/>
        <end position="818"/>
    </location>
</feature>
<feature type="compositionally biased region" description="Basic and acidic residues" evidence="1">
    <location>
        <begin position="1529"/>
        <end position="1542"/>
    </location>
</feature>
<feature type="compositionally biased region" description="Polar residues" evidence="1">
    <location>
        <begin position="24"/>
        <end position="68"/>
    </location>
</feature>
<feature type="compositionally biased region" description="Basic and acidic residues" evidence="1">
    <location>
        <begin position="417"/>
        <end position="481"/>
    </location>
</feature>
<feature type="region of interest" description="Disordered" evidence="1">
    <location>
        <begin position="1397"/>
        <end position="1475"/>
    </location>
</feature>
<feature type="compositionally biased region" description="Pro residues" evidence="1">
    <location>
        <begin position="1616"/>
        <end position="1630"/>
    </location>
</feature>
<feature type="compositionally biased region" description="Polar residues" evidence="1">
    <location>
        <begin position="94"/>
        <end position="103"/>
    </location>
</feature>
<feature type="region of interest" description="Disordered" evidence="1">
    <location>
        <begin position="152"/>
        <end position="193"/>
    </location>
</feature>
<keyword evidence="4" id="KW-1185">Reference proteome</keyword>
<gene>
    <name evidence="3" type="ORF">PPYR_13286</name>
</gene>